<comment type="subcellular location">
    <subcellularLocation>
        <location evidence="1">Membrane</location>
    </subcellularLocation>
</comment>
<evidence type="ECO:0000256" key="4">
    <source>
        <dbReference type="SAM" id="MobiDB-lite"/>
    </source>
</evidence>
<dbReference type="GO" id="GO:0016020">
    <property type="term" value="C:membrane"/>
    <property type="evidence" value="ECO:0007669"/>
    <property type="project" value="UniProtKB-SubCell"/>
</dbReference>
<accession>A0AAV8ZXG0</accession>
<dbReference type="InterPro" id="IPR040278">
    <property type="entry name" value="UPF0426"/>
</dbReference>
<dbReference type="SUPFAM" id="SSF103506">
    <property type="entry name" value="Mitochondrial carrier"/>
    <property type="match status" value="1"/>
</dbReference>
<dbReference type="Pfam" id="PF26369">
    <property type="entry name" value="UPF0426"/>
    <property type="match status" value="1"/>
</dbReference>
<dbReference type="Gene3D" id="1.50.40.10">
    <property type="entry name" value="Mitochondrial carrier domain"/>
    <property type="match status" value="1"/>
</dbReference>
<feature type="region of interest" description="Disordered" evidence="4">
    <location>
        <begin position="299"/>
        <end position="319"/>
    </location>
</feature>
<feature type="compositionally biased region" description="Acidic residues" evidence="4">
    <location>
        <begin position="402"/>
        <end position="425"/>
    </location>
</feature>
<sequence>MDLDLWISKVKEGNHLSEDELQLLCEYVSPSSYRELGTVQMLDKVRSVSGISGLYSGLGWSTIARISGMGARFGIYELLTAFCKDGREDNYVYVNEALLAGIAAGAIEALVSTPFELFKVRAQASLALGLPTSRSARVVQSTTPVSELLRGYTPEKKVLEHSAELLSALPAKHYNMVEGLRNYPWMMTGSRRPPLVTDLKGPLDIISLEGWWSLWRSLRSAMARDSIFCGVFFSSWQYFHLSILNQNSAYMDPPPRDIEDGGPVPPLMVSLAAGFSGSVAAAASHCFDTAKSRHDCSVLPKNNSVTESSEASKRRSSSGGECDAYLYALSVALEQHQLGRRAAASFRINAFFNPLDERILNQAIKEPVAFMGGMFAGLLRLDLNEEPLKEWLTRTVETSGITEEEIGDEASRQEDDEAPLEIEIE</sequence>
<gene>
    <name evidence="5" type="ORF">QJS04_geneDACA019234</name>
</gene>
<keyword evidence="2" id="KW-0812">Transmembrane</keyword>
<reference evidence="5" key="1">
    <citation type="journal article" date="2023" name="Nat. Commun.">
        <title>Diploid and tetraploid genomes of Acorus and the evolution of monocots.</title>
        <authorList>
            <person name="Ma L."/>
            <person name="Liu K.W."/>
            <person name="Li Z."/>
            <person name="Hsiao Y.Y."/>
            <person name="Qi Y."/>
            <person name="Fu T."/>
            <person name="Tang G.D."/>
            <person name="Zhang D."/>
            <person name="Sun W.H."/>
            <person name="Liu D.K."/>
            <person name="Li Y."/>
            <person name="Chen G.Z."/>
            <person name="Liu X.D."/>
            <person name="Liao X.Y."/>
            <person name="Jiang Y.T."/>
            <person name="Yu X."/>
            <person name="Hao Y."/>
            <person name="Huang J."/>
            <person name="Zhao X.W."/>
            <person name="Ke S."/>
            <person name="Chen Y.Y."/>
            <person name="Wu W.L."/>
            <person name="Hsu J.L."/>
            <person name="Lin Y.F."/>
            <person name="Huang M.D."/>
            <person name="Li C.Y."/>
            <person name="Huang L."/>
            <person name="Wang Z.W."/>
            <person name="Zhao X."/>
            <person name="Zhong W.Y."/>
            <person name="Peng D.H."/>
            <person name="Ahmad S."/>
            <person name="Lan S."/>
            <person name="Zhang J.S."/>
            <person name="Tsai W.C."/>
            <person name="Van de Peer Y."/>
            <person name="Liu Z.J."/>
        </authorList>
    </citation>
    <scope>NUCLEOTIDE SEQUENCE</scope>
    <source>
        <strain evidence="5">SCP</strain>
    </source>
</reference>
<name>A0AAV8ZXG0_ACOGR</name>
<dbReference type="EMBL" id="JAUJYN010000062">
    <property type="protein sequence ID" value="KAK1257084.1"/>
    <property type="molecule type" value="Genomic_DNA"/>
</dbReference>
<comment type="caution">
    <text evidence="5">The sequence shown here is derived from an EMBL/GenBank/DDBJ whole genome shotgun (WGS) entry which is preliminary data.</text>
</comment>
<evidence type="ECO:0000313" key="6">
    <source>
        <dbReference type="Proteomes" id="UP001179952"/>
    </source>
</evidence>
<keyword evidence="3" id="KW-0472">Membrane</keyword>
<dbReference type="Proteomes" id="UP001179952">
    <property type="component" value="Unassembled WGS sequence"/>
</dbReference>
<dbReference type="InterPro" id="IPR023395">
    <property type="entry name" value="MCP_dom_sf"/>
</dbReference>
<evidence type="ECO:0000313" key="5">
    <source>
        <dbReference type="EMBL" id="KAK1257084.1"/>
    </source>
</evidence>
<protein>
    <submittedName>
        <fullName evidence="5">UPF0426 protein</fullName>
    </submittedName>
</protein>
<proteinExistence type="predicted"/>
<evidence type="ECO:0000256" key="2">
    <source>
        <dbReference type="ARBA" id="ARBA00022692"/>
    </source>
</evidence>
<keyword evidence="6" id="KW-1185">Reference proteome</keyword>
<reference evidence="5" key="2">
    <citation type="submission" date="2023-06" db="EMBL/GenBank/DDBJ databases">
        <authorList>
            <person name="Ma L."/>
            <person name="Liu K.-W."/>
            <person name="Li Z."/>
            <person name="Hsiao Y.-Y."/>
            <person name="Qi Y."/>
            <person name="Fu T."/>
            <person name="Tang G."/>
            <person name="Zhang D."/>
            <person name="Sun W.-H."/>
            <person name="Liu D.-K."/>
            <person name="Li Y."/>
            <person name="Chen G.-Z."/>
            <person name="Liu X.-D."/>
            <person name="Liao X.-Y."/>
            <person name="Jiang Y.-T."/>
            <person name="Yu X."/>
            <person name="Hao Y."/>
            <person name="Huang J."/>
            <person name="Zhao X.-W."/>
            <person name="Ke S."/>
            <person name="Chen Y.-Y."/>
            <person name="Wu W.-L."/>
            <person name="Hsu J.-L."/>
            <person name="Lin Y.-F."/>
            <person name="Huang M.-D."/>
            <person name="Li C.-Y."/>
            <person name="Huang L."/>
            <person name="Wang Z.-W."/>
            <person name="Zhao X."/>
            <person name="Zhong W.-Y."/>
            <person name="Peng D.-H."/>
            <person name="Ahmad S."/>
            <person name="Lan S."/>
            <person name="Zhang J.-S."/>
            <person name="Tsai W.-C."/>
            <person name="Van De Peer Y."/>
            <person name="Liu Z.-J."/>
        </authorList>
    </citation>
    <scope>NUCLEOTIDE SEQUENCE</scope>
    <source>
        <strain evidence="5">SCP</strain>
        <tissue evidence="5">Leaves</tissue>
    </source>
</reference>
<organism evidence="5 6">
    <name type="scientific">Acorus gramineus</name>
    <name type="common">Dwarf sweet flag</name>
    <dbReference type="NCBI Taxonomy" id="55184"/>
    <lineage>
        <taxon>Eukaryota</taxon>
        <taxon>Viridiplantae</taxon>
        <taxon>Streptophyta</taxon>
        <taxon>Embryophyta</taxon>
        <taxon>Tracheophyta</taxon>
        <taxon>Spermatophyta</taxon>
        <taxon>Magnoliopsida</taxon>
        <taxon>Liliopsida</taxon>
        <taxon>Acoraceae</taxon>
        <taxon>Acorus</taxon>
    </lineage>
</organism>
<dbReference type="AlphaFoldDB" id="A0AAV8ZXG0"/>
<evidence type="ECO:0000256" key="1">
    <source>
        <dbReference type="ARBA" id="ARBA00004370"/>
    </source>
</evidence>
<evidence type="ECO:0000256" key="3">
    <source>
        <dbReference type="ARBA" id="ARBA00023136"/>
    </source>
</evidence>
<dbReference type="PANTHER" id="PTHR35996">
    <property type="entry name" value="OSJNBA0038O10.25 PROTEIN"/>
    <property type="match status" value="1"/>
</dbReference>
<dbReference type="PANTHER" id="PTHR35996:SF1">
    <property type="entry name" value="OS04G0528100 PROTEIN"/>
    <property type="match status" value="1"/>
</dbReference>
<feature type="region of interest" description="Disordered" evidence="4">
    <location>
        <begin position="399"/>
        <end position="425"/>
    </location>
</feature>